<proteinExistence type="predicted"/>
<dbReference type="EMBL" id="CM007648">
    <property type="protein sequence ID" value="ONM25948.1"/>
    <property type="molecule type" value="Genomic_DNA"/>
</dbReference>
<reference evidence="1" key="1">
    <citation type="submission" date="2015-12" db="EMBL/GenBank/DDBJ databases">
        <title>Update maize B73 reference genome by single molecule sequencing technologies.</title>
        <authorList>
            <consortium name="Maize Genome Sequencing Project"/>
            <person name="Ware D."/>
        </authorList>
    </citation>
    <scope>NUCLEOTIDE SEQUENCE [LARGE SCALE GENOMIC DNA]</scope>
    <source>
        <tissue evidence="1">Seedling</tissue>
    </source>
</reference>
<accession>A0A1D6F3N3</accession>
<sequence length="50" mass="5797">MECVSATLALHFVEHSLHVFNSMSFESPMNYDIDFSFTIRLSAQNKIHIH</sequence>
<evidence type="ECO:0000313" key="1">
    <source>
        <dbReference type="EMBL" id="ONM25948.1"/>
    </source>
</evidence>
<protein>
    <submittedName>
        <fullName evidence="1">RNA pseudouridine synthase 6 chloroplastic</fullName>
    </submittedName>
</protein>
<dbReference type="AlphaFoldDB" id="A0A1D6F3N3"/>
<name>A0A1D6F3N3_MAIZE</name>
<organism evidence="1">
    <name type="scientific">Zea mays</name>
    <name type="common">Maize</name>
    <dbReference type="NCBI Taxonomy" id="4577"/>
    <lineage>
        <taxon>Eukaryota</taxon>
        <taxon>Viridiplantae</taxon>
        <taxon>Streptophyta</taxon>
        <taxon>Embryophyta</taxon>
        <taxon>Tracheophyta</taxon>
        <taxon>Spermatophyta</taxon>
        <taxon>Magnoliopsida</taxon>
        <taxon>Liliopsida</taxon>
        <taxon>Poales</taxon>
        <taxon>Poaceae</taxon>
        <taxon>PACMAD clade</taxon>
        <taxon>Panicoideae</taxon>
        <taxon>Andropogonodae</taxon>
        <taxon>Andropogoneae</taxon>
        <taxon>Tripsacinae</taxon>
        <taxon>Zea</taxon>
    </lineage>
</organism>
<gene>
    <name evidence="1" type="ORF">ZEAMMB73_Zm00001d007090</name>
</gene>